<protein>
    <submittedName>
        <fullName evidence="2">Uncharacterized protein</fullName>
    </submittedName>
</protein>
<proteinExistence type="predicted"/>
<dbReference type="EMBL" id="CP144749">
    <property type="protein sequence ID" value="WVZ73425.1"/>
    <property type="molecule type" value="Genomic_DNA"/>
</dbReference>
<feature type="compositionally biased region" description="Basic and acidic residues" evidence="1">
    <location>
        <begin position="10"/>
        <end position="20"/>
    </location>
</feature>
<evidence type="ECO:0000313" key="2">
    <source>
        <dbReference type="EMBL" id="WVZ73425.1"/>
    </source>
</evidence>
<accession>A0AAQ3THB9</accession>
<dbReference type="Proteomes" id="UP001341281">
    <property type="component" value="Chromosome 05"/>
</dbReference>
<keyword evidence="3" id="KW-1185">Reference proteome</keyword>
<reference evidence="2 3" key="1">
    <citation type="submission" date="2024-02" db="EMBL/GenBank/DDBJ databases">
        <title>High-quality chromosome-scale genome assembly of Pensacola bahiagrass (Paspalum notatum Flugge var. saurae).</title>
        <authorList>
            <person name="Vega J.M."/>
            <person name="Podio M."/>
            <person name="Orjuela J."/>
            <person name="Siena L.A."/>
            <person name="Pessino S.C."/>
            <person name="Combes M.C."/>
            <person name="Mariac C."/>
            <person name="Albertini E."/>
            <person name="Pupilli F."/>
            <person name="Ortiz J.P.A."/>
            <person name="Leblanc O."/>
        </authorList>
    </citation>
    <scope>NUCLEOTIDE SEQUENCE [LARGE SCALE GENOMIC DNA]</scope>
    <source>
        <strain evidence="2">R1</strain>
        <tissue evidence="2">Leaf</tissue>
    </source>
</reference>
<feature type="non-terminal residue" evidence="2">
    <location>
        <position position="1"/>
    </location>
</feature>
<feature type="region of interest" description="Disordered" evidence="1">
    <location>
        <begin position="1"/>
        <end position="34"/>
    </location>
</feature>
<name>A0AAQ3THB9_PASNO</name>
<dbReference type="AlphaFoldDB" id="A0AAQ3THB9"/>
<organism evidence="2 3">
    <name type="scientific">Paspalum notatum var. saurae</name>
    <dbReference type="NCBI Taxonomy" id="547442"/>
    <lineage>
        <taxon>Eukaryota</taxon>
        <taxon>Viridiplantae</taxon>
        <taxon>Streptophyta</taxon>
        <taxon>Embryophyta</taxon>
        <taxon>Tracheophyta</taxon>
        <taxon>Spermatophyta</taxon>
        <taxon>Magnoliopsida</taxon>
        <taxon>Liliopsida</taxon>
        <taxon>Poales</taxon>
        <taxon>Poaceae</taxon>
        <taxon>PACMAD clade</taxon>
        <taxon>Panicoideae</taxon>
        <taxon>Andropogonodae</taxon>
        <taxon>Paspaleae</taxon>
        <taxon>Paspalinae</taxon>
        <taxon>Paspalum</taxon>
    </lineage>
</organism>
<evidence type="ECO:0000256" key="1">
    <source>
        <dbReference type="SAM" id="MobiDB-lite"/>
    </source>
</evidence>
<evidence type="ECO:0000313" key="3">
    <source>
        <dbReference type="Proteomes" id="UP001341281"/>
    </source>
</evidence>
<feature type="compositionally biased region" description="Acidic residues" evidence="1">
    <location>
        <begin position="56"/>
        <end position="71"/>
    </location>
</feature>
<feature type="region of interest" description="Disordered" evidence="1">
    <location>
        <begin position="56"/>
        <end position="79"/>
    </location>
</feature>
<sequence>MPKPCRRNIQLHDRTRRWGGEHPQMMPELTSNADDDEGVIFEEDDEDDEVYLFAGQEEDTDEENNVEETQDDSSSIPDILDPAKKFEYEPPGFCCRNGKIDLAPQTTCDELM</sequence>
<gene>
    <name evidence="2" type="ORF">U9M48_021731</name>
</gene>